<accession>A0AA39GUT9</accession>
<evidence type="ECO:0000313" key="3">
    <source>
        <dbReference type="Proteomes" id="UP001175271"/>
    </source>
</evidence>
<sequence>MFRKFSNFALTFILCFLLASAAHAAPSGNESDVAWKQNVLSNLHKACKANISSDKYKHCVEDVRDVFMFPSRELETLFYRCCLLTICTHYESSQDCFQGKYAEVEELVSHFL</sequence>
<dbReference type="EMBL" id="JAUCMV010000005">
    <property type="protein sequence ID" value="KAK0393968.1"/>
    <property type="molecule type" value="Genomic_DNA"/>
</dbReference>
<reference evidence="2" key="1">
    <citation type="submission" date="2023-06" db="EMBL/GenBank/DDBJ databases">
        <title>Genomic analysis of the entomopathogenic nematode Steinernema hermaphroditum.</title>
        <authorList>
            <person name="Schwarz E.M."/>
            <person name="Heppert J.K."/>
            <person name="Baniya A."/>
            <person name="Schwartz H.T."/>
            <person name="Tan C.-H."/>
            <person name="Antoshechkin I."/>
            <person name="Sternberg P.W."/>
            <person name="Goodrich-Blair H."/>
            <person name="Dillman A.R."/>
        </authorList>
    </citation>
    <scope>NUCLEOTIDE SEQUENCE</scope>
    <source>
        <strain evidence="2">PS9179</strain>
        <tissue evidence="2">Whole animal</tissue>
    </source>
</reference>
<keyword evidence="3" id="KW-1185">Reference proteome</keyword>
<name>A0AA39GUT9_9BILA</name>
<feature type="signal peptide" evidence="1">
    <location>
        <begin position="1"/>
        <end position="24"/>
    </location>
</feature>
<dbReference type="Proteomes" id="UP001175271">
    <property type="component" value="Unassembled WGS sequence"/>
</dbReference>
<gene>
    <name evidence="2" type="ORF">QR680_000496</name>
</gene>
<proteinExistence type="predicted"/>
<feature type="chain" id="PRO_5041298052" evidence="1">
    <location>
        <begin position="25"/>
        <end position="112"/>
    </location>
</feature>
<keyword evidence="1" id="KW-0732">Signal</keyword>
<evidence type="ECO:0000256" key="1">
    <source>
        <dbReference type="SAM" id="SignalP"/>
    </source>
</evidence>
<dbReference type="AlphaFoldDB" id="A0AA39GUT9"/>
<comment type="caution">
    <text evidence="2">The sequence shown here is derived from an EMBL/GenBank/DDBJ whole genome shotgun (WGS) entry which is preliminary data.</text>
</comment>
<evidence type="ECO:0000313" key="2">
    <source>
        <dbReference type="EMBL" id="KAK0393968.1"/>
    </source>
</evidence>
<protein>
    <submittedName>
        <fullName evidence="2">Uncharacterized protein</fullName>
    </submittedName>
</protein>
<organism evidence="2 3">
    <name type="scientific">Steinernema hermaphroditum</name>
    <dbReference type="NCBI Taxonomy" id="289476"/>
    <lineage>
        <taxon>Eukaryota</taxon>
        <taxon>Metazoa</taxon>
        <taxon>Ecdysozoa</taxon>
        <taxon>Nematoda</taxon>
        <taxon>Chromadorea</taxon>
        <taxon>Rhabditida</taxon>
        <taxon>Tylenchina</taxon>
        <taxon>Panagrolaimomorpha</taxon>
        <taxon>Strongyloidoidea</taxon>
        <taxon>Steinernematidae</taxon>
        <taxon>Steinernema</taxon>
    </lineage>
</organism>